<evidence type="ECO:0000313" key="2">
    <source>
        <dbReference type="EMBL" id="CRL08519.1"/>
    </source>
</evidence>
<feature type="region of interest" description="Disordered" evidence="1">
    <location>
        <begin position="1"/>
        <end position="30"/>
    </location>
</feature>
<accession>A0A1J1J801</accession>
<sequence length="71" mass="7737">MNGSWLVVTPPPKTRPVLASSDTTPENASSSDTTLLLSLILTALRAYRRNVLIHNGRGRCVFRESLLTEAA</sequence>
<dbReference type="AlphaFoldDB" id="A0A1J1J801"/>
<keyword evidence="3" id="KW-1185">Reference proteome</keyword>
<evidence type="ECO:0000256" key="1">
    <source>
        <dbReference type="SAM" id="MobiDB-lite"/>
    </source>
</evidence>
<proteinExistence type="predicted"/>
<dbReference type="EMBL" id="CVRI01000075">
    <property type="protein sequence ID" value="CRL08519.1"/>
    <property type="molecule type" value="Genomic_DNA"/>
</dbReference>
<protein>
    <submittedName>
        <fullName evidence="2">CLUMA_CG021637, isoform A</fullName>
    </submittedName>
</protein>
<reference evidence="2 3" key="1">
    <citation type="submission" date="2015-04" db="EMBL/GenBank/DDBJ databases">
        <authorList>
            <person name="Syromyatnikov M.Y."/>
            <person name="Popov V.N."/>
        </authorList>
    </citation>
    <scope>NUCLEOTIDE SEQUENCE [LARGE SCALE GENOMIC DNA]</scope>
</reference>
<dbReference type="Proteomes" id="UP000183832">
    <property type="component" value="Unassembled WGS sequence"/>
</dbReference>
<organism evidence="2 3">
    <name type="scientific">Clunio marinus</name>
    <dbReference type="NCBI Taxonomy" id="568069"/>
    <lineage>
        <taxon>Eukaryota</taxon>
        <taxon>Metazoa</taxon>
        <taxon>Ecdysozoa</taxon>
        <taxon>Arthropoda</taxon>
        <taxon>Hexapoda</taxon>
        <taxon>Insecta</taxon>
        <taxon>Pterygota</taxon>
        <taxon>Neoptera</taxon>
        <taxon>Endopterygota</taxon>
        <taxon>Diptera</taxon>
        <taxon>Nematocera</taxon>
        <taxon>Chironomoidea</taxon>
        <taxon>Chironomidae</taxon>
        <taxon>Clunio</taxon>
    </lineage>
</organism>
<name>A0A1J1J801_9DIPT</name>
<gene>
    <name evidence="2" type="ORF">CLUMA_CG021637</name>
</gene>
<evidence type="ECO:0000313" key="3">
    <source>
        <dbReference type="Proteomes" id="UP000183832"/>
    </source>
</evidence>